<sequence length="123" mass="13534">MKRMAILTLAALAVVAAGWGLYQIMQPDEGEQRLARLRQMPVPRAGAARFAFLEQEIPDIVSQITCSCCAKKLTQCYNGACPVSCGPCNQQGKITYDMYSHGRSIADIQAYMAKNFPVRATLM</sequence>
<organism evidence="1">
    <name type="scientific">marine metagenome</name>
    <dbReference type="NCBI Taxonomy" id="408172"/>
    <lineage>
        <taxon>unclassified sequences</taxon>
        <taxon>metagenomes</taxon>
        <taxon>ecological metagenomes</taxon>
    </lineage>
</organism>
<evidence type="ECO:0000313" key="1">
    <source>
        <dbReference type="EMBL" id="SVD00159.1"/>
    </source>
</evidence>
<dbReference type="EMBL" id="UINC01123591">
    <property type="protein sequence ID" value="SVD00159.1"/>
    <property type="molecule type" value="Genomic_DNA"/>
</dbReference>
<reference evidence="1" key="1">
    <citation type="submission" date="2018-05" db="EMBL/GenBank/DDBJ databases">
        <authorList>
            <person name="Lanie J.A."/>
            <person name="Ng W.-L."/>
            <person name="Kazmierczak K.M."/>
            <person name="Andrzejewski T.M."/>
            <person name="Davidsen T.M."/>
            <person name="Wayne K.J."/>
            <person name="Tettelin H."/>
            <person name="Glass J.I."/>
            <person name="Rusch D."/>
            <person name="Podicherti R."/>
            <person name="Tsui H.-C.T."/>
            <person name="Winkler M.E."/>
        </authorList>
    </citation>
    <scope>NUCLEOTIDE SEQUENCE</scope>
</reference>
<gene>
    <name evidence="1" type="ORF">METZ01_LOCUS353013</name>
</gene>
<proteinExistence type="predicted"/>
<accession>A0A382RR52</accession>
<name>A0A382RR52_9ZZZZ</name>
<dbReference type="AlphaFoldDB" id="A0A382RR52"/>
<protein>
    <submittedName>
        <fullName evidence="1">Uncharacterized protein</fullName>
    </submittedName>
</protein>